<sequence length="106" mass="11796">MSVNESGEIQQGKKLGEDAVMRSQSAYGIHPLVLSFVEPGTNHVPCLSAPKLKNYNTNYKNKRQGFQEKSRLSTEDGNTEARRNRNGRGRHVNTKCKQKSHGKSPG</sequence>
<dbReference type="EMBL" id="JAVHJS010000021">
    <property type="protein sequence ID" value="KAK2823756.1"/>
    <property type="molecule type" value="Genomic_DNA"/>
</dbReference>
<dbReference type="Proteomes" id="UP001187315">
    <property type="component" value="Unassembled WGS sequence"/>
</dbReference>
<evidence type="ECO:0000313" key="2">
    <source>
        <dbReference type="EMBL" id="KAK2823756.1"/>
    </source>
</evidence>
<feature type="region of interest" description="Disordered" evidence="1">
    <location>
        <begin position="60"/>
        <end position="106"/>
    </location>
</feature>
<reference evidence="2" key="1">
    <citation type="submission" date="2023-08" db="EMBL/GenBank/DDBJ databases">
        <title>Pelteobagrus vachellii genome.</title>
        <authorList>
            <person name="Liu H."/>
        </authorList>
    </citation>
    <scope>NUCLEOTIDE SEQUENCE</scope>
    <source>
        <strain evidence="2">PRFRI_2022a</strain>
        <tissue evidence="2">Muscle</tissue>
    </source>
</reference>
<dbReference type="AlphaFoldDB" id="A0AA88RY00"/>
<comment type="caution">
    <text evidence="2">The sequence shown here is derived from an EMBL/GenBank/DDBJ whole genome shotgun (WGS) entry which is preliminary data.</text>
</comment>
<feature type="compositionally biased region" description="Basic residues" evidence="1">
    <location>
        <begin position="84"/>
        <end position="106"/>
    </location>
</feature>
<organism evidence="2 3">
    <name type="scientific">Tachysurus vachellii</name>
    <name type="common">Darkbarbel catfish</name>
    <name type="synonym">Pelteobagrus vachellii</name>
    <dbReference type="NCBI Taxonomy" id="175792"/>
    <lineage>
        <taxon>Eukaryota</taxon>
        <taxon>Metazoa</taxon>
        <taxon>Chordata</taxon>
        <taxon>Craniata</taxon>
        <taxon>Vertebrata</taxon>
        <taxon>Euteleostomi</taxon>
        <taxon>Actinopterygii</taxon>
        <taxon>Neopterygii</taxon>
        <taxon>Teleostei</taxon>
        <taxon>Ostariophysi</taxon>
        <taxon>Siluriformes</taxon>
        <taxon>Bagridae</taxon>
        <taxon>Tachysurus</taxon>
    </lineage>
</organism>
<feature type="compositionally biased region" description="Basic and acidic residues" evidence="1">
    <location>
        <begin position="65"/>
        <end position="83"/>
    </location>
</feature>
<protein>
    <submittedName>
        <fullName evidence="2">Uncharacterized protein</fullName>
    </submittedName>
</protein>
<proteinExistence type="predicted"/>
<accession>A0AA88RY00</accession>
<keyword evidence="3" id="KW-1185">Reference proteome</keyword>
<gene>
    <name evidence="2" type="ORF">Q7C36_020356</name>
</gene>
<name>A0AA88RY00_TACVA</name>
<evidence type="ECO:0000313" key="3">
    <source>
        <dbReference type="Proteomes" id="UP001187315"/>
    </source>
</evidence>
<evidence type="ECO:0000256" key="1">
    <source>
        <dbReference type="SAM" id="MobiDB-lite"/>
    </source>
</evidence>